<keyword evidence="4" id="KW-1185">Reference proteome</keyword>
<comment type="caution">
    <text evidence="3">The sequence shown here is derived from an EMBL/GenBank/DDBJ whole genome shotgun (WGS) entry which is preliminary data.</text>
</comment>
<keyword evidence="2" id="KW-0812">Transmembrane</keyword>
<evidence type="ECO:0000313" key="4">
    <source>
        <dbReference type="Proteomes" id="UP000887226"/>
    </source>
</evidence>
<feature type="transmembrane region" description="Helical" evidence="2">
    <location>
        <begin position="61"/>
        <end position="80"/>
    </location>
</feature>
<gene>
    <name evidence="3" type="ORF">BJ878DRAFT_415468</name>
</gene>
<dbReference type="AlphaFoldDB" id="A0A9P8CHC8"/>
<dbReference type="Proteomes" id="UP000887226">
    <property type="component" value="Unassembled WGS sequence"/>
</dbReference>
<feature type="transmembrane region" description="Helical" evidence="2">
    <location>
        <begin position="86"/>
        <end position="107"/>
    </location>
</feature>
<organism evidence="3 4">
    <name type="scientific">Calycina marina</name>
    <dbReference type="NCBI Taxonomy" id="1763456"/>
    <lineage>
        <taxon>Eukaryota</taxon>
        <taxon>Fungi</taxon>
        <taxon>Dikarya</taxon>
        <taxon>Ascomycota</taxon>
        <taxon>Pezizomycotina</taxon>
        <taxon>Leotiomycetes</taxon>
        <taxon>Helotiales</taxon>
        <taxon>Pezizellaceae</taxon>
        <taxon>Calycina</taxon>
    </lineage>
</organism>
<name>A0A9P8CHC8_9HELO</name>
<accession>A0A9P8CHC8</accession>
<sequence length="125" mass="13980">RKGGLDEAPRAPKKLSSRSSEEEIAHTLSIMIHTNQLEGEMKATSSYGKLFEGVERRRTEIIVLIYLMNFIIGFMGIPGTMNRPSLAYAMGSILLVQYVVYFITMVTEIPSGMHRAKNVVFARAV</sequence>
<protein>
    <submittedName>
        <fullName evidence="3">Uncharacterized protein</fullName>
    </submittedName>
</protein>
<feature type="non-terminal residue" evidence="3">
    <location>
        <position position="1"/>
    </location>
</feature>
<feature type="compositionally biased region" description="Basic and acidic residues" evidence="1">
    <location>
        <begin position="1"/>
        <end position="10"/>
    </location>
</feature>
<feature type="region of interest" description="Disordered" evidence="1">
    <location>
        <begin position="1"/>
        <end position="22"/>
    </location>
</feature>
<proteinExistence type="predicted"/>
<keyword evidence="2" id="KW-0472">Membrane</keyword>
<reference evidence="3" key="1">
    <citation type="journal article" date="2021" name="IMA Fungus">
        <title>Genomic characterization of three marine fungi, including Emericellopsis atlantica sp. nov. with signatures of a generalist lifestyle and marine biomass degradation.</title>
        <authorList>
            <person name="Hagestad O.C."/>
            <person name="Hou L."/>
            <person name="Andersen J.H."/>
            <person name="Hansen E.H."/>
            <person name="Altermark B."/>
            <person name="Li C."/>
            <person name="Kuhnert E."/>
            <person name="Cox R.J."/>
            <person name="Crous P.W."/>
            <person name="Spatafora J.W."/>
            <person name="Lail K."/>
            <person name="Amirebrahimi M."/>
            <person name="Lipzen A."/>
            <person name="Pangilinan J."/>
            <person name="Andreopoulos W."/>
            <person name="Hayes R.D."/>
            <person name="Ng V."/>
            <person name="Grigoriev I.V."/>
            <person name="Jackson S.A."/>
            <person name="Sutton T.D.S."/>
            <person name="Dobson A.D.W."/>
            <person name="Rama T."/>
        </authorList>
    </citation>
    <scope>NUCLEOTIDE SEQUENCE</scope>
    <source>
        <strain evidence="3">TRa3180A</strain>
    </source>
</reference>
<dbReference type="EMBL" id="MU253781">
    <property type="protein sequence ID" value="KAG9247138.1"/>
    <property type="molecule type" value="Genomic_DNA"/>
</dbReference>
<evidence type="ECO:0000256" key="1">
    <source>
        <dbReference type="SAM" id="MobiDB-lite"/>
    </source>
</evidence>
<evidence type="ECO:0000313" key="3">
    <source>
        <dbReference type="EMBL" id="KAG9247138.1"/>
    </source>
</evidence>
<keyword evidence="2" id="KW-1133">Transmembrane helix</keyword>
<evidence type="ECO:0000256" key="2">
    <source>
        <dbReference type="SAM" id="Phobius"/>
    </source>
</evidence>